<gene>
    <name evidence="3" type="ORF">CSSPJE1EN1_LOCUS2385</name>
</gene>
<dbReference type="InterPro" id="IPR048354">
    <property type="entry name" value="TOD1_MUCI70_glycTrfase_dom"/>
</dbReference>
<accession>A0ABP0VRU3</accession>
<reference evidence="3" key="1">
    <citation type="submission" date="2024-02" db="EMBL/GenBank/DDBJ databases">
        <authorList>
            <consortium name="ELIXIR-Norway"/>
            <consortium name="Elixir Norway"/>
        </authorList>
    </citation>
    <scope>NUCLEOTIDE SEQUENCE</scope>
</reference>
<keyword evidence="4" id="KW-1185">Reference proteome</keyword>
<evidence type="ECO:0000256" key="1">
    <source>
        <dbReference type="SAM" id="MobiDB-lite"/>
    </source>
</evidence>
<name>A0ABP0VRU3_9BRYO</name>
<dbReference type="Proteomes" id="UP001497444">
    <property type="component" value="Chromosome 10"/>
</dbReference>
<feature type="compositionally biased region" description="Basic and acidic residues" evidence="1">
    <location>
        <begin position="76"/>
        <end position="86"/>
    </location>
</feature>
<feature type="compositionally biased region" description="Acidic residues" evidence="1">
    <location>
        <begin position="13"/>
        <end position="26"/>
    </location>
</feature>
<feature type="domain" description="TOD1/MUCI70 glycosyltransferase-like" evidence="2">
    <location>
        <begin position="95"/>
        <end position="173"/>
    </location>
</feature>
<evidence type="ECO:0000313" key="4">
    <source>
        <dbReference type="Proteomes" id="UP001497444"/>
    </source>
</evidence>
<dbReference type="Pfam" id="PF04765">
    <property type="entry name" value="TOD1_MUCI70"/>
    <property type="match status" value="1"/>
</dbReference>
<feature type="region of interest" description="Disordered" evidence="1">
    <location>
        <begin position="1"/>
        <end position="97"/>
    </location>
</feature>
<dbReference type="EMBL" id="OZ020105">
    <property type="protein sequence ID" value="CAK9256907.1"/>
    <property type="molecule type" value="Genomic_DNA"/>
</dbReference>
<proteinExistence type="predicted"/>
<protein>
    <recommendedName>
        <fullName evidence="2">TOD1/MUCI70 glycosyltransferase-like domain-containing protein</fullName>
    </recommendedName>
</protein>
<sequence length="187" mass="20849">MQTGALQQKLEVNDDDYDDNGEEEESIEHQGKNTDEGDNNEEVQCNNTRSRHDGSSPVLEGVPNSRSAGDISQQDNKSKTGVDLHQDAGSSEDWQKSDADIEKVETHPHAIVQKCIKRSRHKTTRFQTTTKENVCFVAFVNQASLDVILQEQEPNPIANGTFGLWRIVLSRTYLTLTVSIMGKCQSS</sequence>
<evidence type="ECO:0000313" key="3">
    <source>
        <dbReference type="EMBL" id="CAK9256907.1"/>
    </source>
</evidence>
<organism evidence="3 4">
    <name type="scientific">Sphagnum jensenii</name>
    <dbReference type="NCBI Taxonomy" id="128206"/>
    <lineage>
        <taxon>Eukaryota</taxon>
        <taxon>Viridiplantae</taxon>
        <taxon>Streptophyta</taxon>
        <taxon>Embryophyta</taxon>
        <taxon>Bryophyta</taxon>
        <taxon>Sphagnophytina</taxon>
        <taxon>Sphagnopsida</taxon>
        <taxon>Sphagnales</taxon>
        <taxon>Sphagnaceae</taxon>
        <taxon>Sphagnum</taxon>
    </lineage>
</organism>
<evidence type="ECO:0000259" key="2">
    <source>
        <dbReference type="Pfam" id="PF04765"/>
    </source>
</evidence>
<feature type="compositionally biased region" description="Polar residues" evidence="1">
    <location>
        <begin position="64"/>
        <end position="75"/>
    </location>
</feature>